<dbReference type="AlphaFoldDB" id="A0AAW2NQV2"/>
<accession>A0AAW2NQV2</accession>
<proteinExistence type="predicted"/>
<evidence type="ECO:0008006" key="2">
    <source>
        <dbReference type="Google" id="ProtNLM"/>
    </source>
</evidence>
<comment type="caution">
    <text evidence="1">The sequence shown here is derived from an EMBL/GenBank/DDBJ whole genome shotgun (WGS) entry which is preliminary data.</text>
</comment>
<gene>
    <name evidence="1" type="ORF">Sradi_4364000</name>
</gene>
<organism evidence="1">
    <name type="scientific">Sesamum radiatum</name>
    <name type="common">Black benniseed</name>
    <dbReference type="NCBI Taxonomy" id="300843"/>
    <lineage>
        <taxon>Eukaryota</taxon>
        <taxon>Viridiplantae</taxon>
        <taxon>Streptophyta</taxon>
        <taxon>Embryophyta</taxon>
        <taxon>Tracheophyta</taxon>
        <taxon>Spermatophyta</taxon>
        <taxon>Magnoliopsida</taxon>
        <taxon>eudicotyledons</taxon>
        <taxon>Gunneridae</taxon>
        <taxon>Pentapetalae</taxon>
        <taxon>asterids</taxon>
        <taxon>lamiids</taxon>
        <taxon>Lamiales</taxon>
        <taxon>Pedaliaceae</taxon>
        <taxon>Sesamum</taxon>
    </lineage>
</organism>
<dbReference type="EMBL" id="JACGWJ010000019">
    <property type="protein sequence ID" value="KAL0345327.1"/>
    <property type="molecule type" value="Genomic_DNA"/>
</dbReference>
<reference evidence="1" key="2">
    <citation type="journal article" date="2024" name="Plant">
        <title>Genomic evolution and insights into agronomic trait innovations of Sesamum species.</title>
        <authorList>
            <person name="Miao H."/>
            <person name="Wang L."/>
            <person name="Qu L."/>
            <person name="Liu H."/>
            <person name="Sun Y."/>
            <person name="Le M."/>
            <person name="Wang Q."/>
            <person name="Wei S."/>
            <person name="Zheng Y."/>
            <person name="Lin W."/>
            <person name="Duan Y."/>
            <person name="Cao H."/>
            <person name="Xiong S."/>
            <person name="Wang X."/>
            <person name="Wei L."/>
            <person name="Li C."/>
            <person name="Ma Q."/>
            <person name="Ju M."/>
            <person name="Zhao R."/>
            <person name="Li G."/>
            <person name="Mu C."/>
            <person name="Tian Q."/>
            <person name="Mei H."/>
            <person name="Zhang T."/>
            <person name="Gao T."/>
            <person name="Zhang H."/>
        </authorList>
    </citation>
    <scope>NUCLEOTIDE SEQUENCE</scope>
    <source>
        <strain evidence="1">G02</strain>
    </source>
</reference>
<sequence>MASVKRLLWSFEHIHGELNVVDLVRLPAVWTTPPNCVKINFDGVVYWEVVALGIGVVAKSHTRECVGWFSLRWMRRGKAELAEALATRQKVSCLIRGGT</sequence>
<protein>
    <recommendedName>
        <fullName evidence="2">RNase H type-1 domain-containing protein</fullName>
    </recommendedName>
</protein>
<name>A0AAW2NQV2_SESRA</name>
<reference evidence="1" key="1">
    <citation type="submission" date="2020-06" db="EMBL/GenBank/DDBJ databases">
        <authorList>
            <person name="Li T."/>
            <person name="Hu X."/>
            <person name="Zhang T."/>
            <person name="Song X."/>
            <person name="Zhang H."/>
            <person name="Dai N."/>
            <person name="Sheng W."/>
            <person name="Hou X."/>
            <person name="Wei L."/>
        </authorList>
    </citation>
    <scope>NUCLEOTIDE SEQUENCE</scope>
    <source>
        <strain evidence="1">G02</strain>
        <tissue evidence="1">Leaf</tissue>
    </source>
</reference>
<evidence type="ECO:0000313" key="1">
    <source>
        <dbReference type="EMBL" id="KAL0345327.1"/>
    </source>
</evidence>